<evidence type="ECO:0000256" key="2">
    <source>
        <dbReference type="ARBA" id="ARBA00022573"/>
    </source>
</evidence>
<dbReference type="GO" id="GO:0009236">
    <property type="term" value="P:cobalamin biosynthetic process"/>
    <property type="evidence" value="ECO:0007669"/>
    <property type="project" value="UniProtKB-UniPathway"/>
</dbReference>
<sequence length="247" mass="25866">MRPTLILGGTTEASRLAQAMADAGRPAILSYAGRVASPRAQPVAVRSGGFGGAEGLAAFLRDNGIGQVIDATHPFAARISRNAVVACAMAGVPLCAFERPPWVAGPQDDWTHVPDPEGAASALDGPGRRVFLAIGRQHLAAFAPLAQHRFLTRLVDAPAPDFPLRNAEVVVARGPFRPEDDLALMRAHGTELLVAKNAGGAGAEAKILAARTLGIPVIMIDRPELPDRPVRGTVAGIMDWLHARLGV</sequence>
<accession>A0A2A2GI64</accession>
<evidence type="ECO:0000256" key="3">
    <source>
        <dbReference type="ARBA" id="ARBA00023002"/>
    </source>
</evidence>
<dbReference type="EMBL" id="NSJZ01000013">
    <property type="protein sequence ID" value="PAU96555.1"/>
    <property type="molecule type" value="Genomic_DNA"/>
</dbReference>
<proteinExistence type="predicted"/>
<keyword evidence="2" id="KW-0169">Cobalamin biosynthesis</keyword>
<protein>
    <submittedName>
        <fullName evidence="4">Cobalt-precorrin-6A reductase</fullName>
    </submittedName>
</protein>
<keyword evidence="3" id="KW-0560">Oxidoreductase</keyword>
<keyword evidence="5" id="KW-1185">Reference proteome</keyword>
<name>A0A2A2GI64_9RHOB</name>
<dbReference type="AlphaFoldDB" id="A0A2A2GI64"/>
<dbReference type="PROSITE" id="PS51014">
    <property type="entry name" value="COBK_CBIJ"/>
    <property type="match status" value="1"/>
</dbReference>
<dbReference type="NCBIfam" id="NF005968">
    <property type="entry name" value="PRK08057.1-2"/>
    <property type="match status" value="1"/>
</dbReference>
<evidence type="ECO:0000313" key="4">
    <source>
        <dbReference type="EMBL" id="PAU96555.1"/>
    </source>
</evidence>
<dbReference type="UniPathway" id="UPA00148"/>
<dbReference type="InterPro" id="IPR003723">
    <property type="entry name" value="Precorrin-6x_reduct"/>
</dbReference>
<dbReference type="NCBIfam" id="TIGR00715">
    <property type="entry name" value="precor6x_red"/>
    <property type="match status" value="1"/>
</dbReference>
<dbReference type="OrthoDB" id="5183775at2"/>
<dbReference type="GO" id="GO:0016994">
    <property type="term" value="F:precorrin-6A reductase activity"/>
    <property type="evidence" value="ECO:0007669"/>
    <property type="project" value="InterPro"/>
</dbReference>
<reference evidence="4 5" key="1">
    <citation type="submission" date="2017-09" db="EMBL/GenBank/DDBJ databases">
        <title>Paracoccus alkalisoli sp. nov., isolated from saline alkaline soil.</title>
        <authorList>
            <person name="Dong X."/>
            <person name="Zhang G."/>
        </authorList>
    </citation>
    <scope>NUCLEOTIDE SEQUENCE [LARGE SCALE GENOMIC DNA]</scope>
    <source>
        <strain evidence="4 5">WN007</strain>
    </source>
</reference>
<dbReference type="Pfam" id="PF02571">
    <property type="entry name" value="CbiJ"/>
    <property type="match status" value="1"/>
</dbReference>
<gene>
    <name evidence="4" type="ORF">CK240_13205</name>
</gene>
<evidence type="ECO:0000256" key="1">
    <source>
        <dbReference type="ARBA" id="ARBA00004953"/>
    </source>
</evidence>
<dbReference type="Proteomes" id="UP000218023">
    <property type="component" value="Unassembled WGS sequence"/>
</dbReference>
<evidence type="ECO:0000313" key="5">
    <source>
        <dbReference type="Proteomes" id="UP000218023"/>
    </source>
</evidence>
<dbReference type="PANTHER" id="PTHR36925:SF1">
    <property type="entry name" value="COBALT-PRECORRIN-6A REDUCTASE"/>
    <property type="match status" value="1"/>
</dbReference>
<comment type="caution">
    <text evidence="4">The sequence shown here is derived from an EMBL/GenBank/DDBJ whole genome shotgun (WGS) entry which is preliminary data.</text>
</comment>
<organism evidence="4 5">
    <name type="scientific">Paracoccus salipaludis</name>
    <dbReference type="NCBI Taxonomy" id="2032623"/>
    <lineage>
        <taxon>Bacteria</taxon>
        <taxon>Pseudomonadati</taxon>
        <taxon>Pseudomonadota</taxon>
        <taxon>Alphaproteobacteria</taxon>
        <taxon>Rhodobacterales</taxon>
        <taxon>Paracoccaceae</taxon>
        <taxon>Paracoccus</taxon>
    </lineage>
</organism>
<comment type="pathway">
    <text evidence="1">Cofactor biosynthesis; adenosylcobalamin biosynthesis.</text>
</comment>
<dbReference type="PANTHER" id="PTHR36925">
    <property type="entry name" value="COBALT-PRECORRIN-6A REDUCTASE"/>
    <property type="match status" value="1"/>
</dbReference>